<reference evidence="1 2" key="1">
    <citation type="submission" date="2017-11" db="EMBL/GenBank/DDBJ databases">
        <title>Draft genome sequence of Rhizobiales bacterium SY3-13.</title>
        <authorList>
            <person name="Sun C."/>
        </authorList>
    </citation>
    <scope>NUCLEOTIDE SEQUENCE [LARGE SCALE GENOMIC DNA]</scope>
    <source>
        <strain evidence="1 2">SY3-13</strain>
    </source>
</reference>
<dbReference type="EMBL" id="PHIG01000018">
    <property type="protein sequence ID" value="PJK30790.1"/>
    <property type="molecule type" value="Genomic_DNA"/>
</dbReference>
<dbReference type="SUPFAM" id="SSF50475">
    <property type="entry name" value="FMN-binding split barrel"/>
    <property type="match status" value="1"/>
</dbReference>
<evidence type="ECO:0000313" key="2">
    <source>
        <dbReference type="Proteomes" id="UP000229498"/>
    </source>
</evidence>
<accession>A0A2M9G515</accession>
<dbReference type="PANTHER" id="PTHR34071">
    <property type="entry name" value="5-NITROIMIDAZOLE ANTIBIOTICS RESISTANCE PROTEIN, NIMA-FAMILY-RELATED PROTEIN-RELATED"/>
    <property type="match status" value="1"/>
</dbReference>
<dbReference type="InterPro" id="IPR012349">
    <property type="entry name" value="Split_barrel_FMN-bd"/>
</dbReference>
<gene>
    <name evidence="1" type="ORF">CVT23_05325</name>
</gene>
<dbReference type="Pfam" id="PF12900">
    <property type="entry name" value="Pyridox_ox_2"/>
    <property type="match status" value="1"/>
</dbReference>
<dbReference type="Gene3D" id="2.30.110.10">
    <property type="entry name" value="Electron Transport, Fmn-binding Protein, Chain A"/>
    <property type="match status" value="1"/>
</dbReference>
<dbReference type="Proteomes" id="UP000229498">
    <property type="component" value="Unassembled WGS sequence"/>
</dbReference>
<dbReference type="AlphaFoldDB" id="A0A2M9G515"/>
<organism evidence="1 2">
    <name type="scientific">Minwuia thermotolerans</name>
    <dbReference type="NCBI Taxonomy" id="2056226"/>
    <lineage>
        <taxon>Bacteria</taxon>
        <taxon>Pseudomonadati</taxon>
        <taxon>Pseudomonadota</taxon>
        <taxon>Alphaproteobacteria</taxon>
        <taxon>Minwuiales</taxon>
        <taxon>Minwuiaceae</taxon>
        <taxon>Minwuia</taxon>
    </lineage>
</organism>
<comment type="caution">
    <text evidence="1">The sequence shown here is derived from an EMBL/GenBank/DDBJ whole genome shotgun (WGS) entry which is preliminary data.</text>
</comment>
<sequence>MTEHELTTTDRTRLRRAHLRGHADRATAYAILDATMHCHVGYTIDGSPYVTPTFEWREGDDVFWHGSSASRALRAAEGAEVCLTVSLLDGLVLARSGFHHSVNYRSVMLFGRARKIEDPAEKTERLKTFVEMITPGRWQTLRPMTDQELKGTTILTMPIDEGAAKVRDGGPIDDEEDYALPIWAGVVPIRQQVGEPEPDPRNLPGLDVPGHVRAFRIG</sequence>
<evidence type="ECO:0000313" key="1">
    <source>
        <dbReference type="EMBL" id="PJK30790.1"/>
    </source>
</evidence>
<protein>
    <submittedName>
        <fullName evidence="1">Flavin-nucleotide-binding protein</fullName>
    </submittedName>
</protein>
<dbReference type="PANTHER" id="PTHR34071:SF2">
    <property type="entry name" value="FLAVIN-NUCLEOTIDE-BINDING PROTEIN"/>
    <property type="match status" value="1"/>
</dbReference>
<name>A0A2M9G515_9PROT</name>
<dbReference type="OrthoDB" id="116031at2"/>
<dbReference type="RefSeq" id="WP_109794262.1">
    <property type="nucleotide sequence ID" value="NZ_PHIG01000018.1"/>
</dbReference>
<dbReference type="InterPro" id="IPR024747">
    <property type="entry name" value="Pyridox_Oxase-rel"/>
</dbReference>
<keyword evidence="2" id="KW-1185">Reference proteome</keyword>
<proteinExistence type="predicted"/>